<dbReference type="PANTHER" id="PTHR31649">
    <property type="entry name" value="AGAP009604-PA"/>
    <property type="match status" value="1"/>
</dbReference>
<comment type="caution">
    <text evidence="2">The sequence shown here is derived from an EMBL/GenBank/DDBJ whole genome shotgun (WGS) entry which is preliminary data.</text>
</comment>
<protein>
    <submittedName>
        <fullName evidence="2">Farnesoic acid O-methyltransferase</fullName>
    </submittedName>
</protein>
<evidence type="ECO:0000313" key="3">
    <source>
        <dbReference type="Proteomes" id="UP000037510"/>
    </source>
</evidence>
<evidence type="ECO:0000313" key="2">
    <source>
        <dbReference type="EMBL" id="KOB76685.1"/>
    </source>
</evidence>
<feature type="domain" description="Farnesoic acid O-methyl transferase" evidence="1">
    <location>
        <begin position="47"/>
        <end position="108"/>
    </location>
</feature>
<accession>A0A0L7LMP7</accession>
<keyword evidence="3" id="KW-1185">Reference proteome</keyword>
<dbReference type="InterPro" id="IPR006616">
    <property type="entry name" value="DM9_repeat"/>
</dbReference>
<evidence type="ECO:0000259" key="1">
    <source>
        <dbReference type="Pfam" id="PF12248"/>
    </source>
</evidence>
<keyword evidence="2" id="KW-0489">Methyltransferase</keyword>
<keyword evidence="2" id="KW-0808">Transferase</keyword>
<dbReference type="InterPro" id="IPR022041">
    <property type="entry name" value="Methyltransf_FA"/>
</dbReference>
<dbReference type="PANTHER" id="PTHR31649:SF1">
    <property type="entry name" value="FARNESOIC ACID O-METHYL TRANSFERASE DOMAIN-CONTAINING PROTEIN"/>
    <property type="match status" value="1"/>
</dbReference>
<dbReference type="Proteomes" id="UP000037510">
    <property type="component" value="Unassembled WGS sequence"/>
</dbReference>
<organism evidence="2 3">
    <name type="scientific">Operophtera brumata</name>
    <name type="common">Winter moth</name>
    <name type="synonym">Phalaena brumata</name>
    <dbReference type="NCBI Taxonomy" id="104452"/>
    <lineage>
        <taxon>Eukaryota</taxon>
        <taxon>Metazoa</taxon>
        <taxon>Ecdysozoa</taxon>
        <taxon>Arthropoda</taxon>
        <taxon>Hexapoda</taxon>
        <taxon>Insecta</taxon>
        <taxon>Pterygota</taxon>
        <taxon>Neoptera</taxon>
        <taxon>Endopterygota</taxon>
        <taxon>Lepidoptera</taxon>
        <taxon>Glossata</taxon>
        <taxon>Ditrysia</taxon>
        <taxon>Geometroidea</taxon>
        <taxon>Geometridae</taxon>
        <taxon>Larentiinae</taxon>
        <taxon>Operophtera</taxon>
    </lineage>
</organism>
<dbReference type="GO" id="GO:0008168">
    <property type="term" value="F:methyltransferase activity"/>
    <property type="evidence" value="ECO:0007669"/>
    <property type="project" value="UniProtKB-KW"/>
</dbReference>
<proteinExistence type="predicted"/>
<dbReference type="GO" id="GO:0032259">
    <property type="term" value="P:methylation"/>
    <property type="evidence" value="ECO:0007669"/>
    <property type="project" value="UniProtKB-KW"/>
</dbReference>
<feature type="non-terminal residue" evidence="2">
    <location>
        <position position="289"/>
    </location>
</feature>
<feature type="non-terminal residue" evidence="2">
    <location>
        <position position="1"/>
    </location>
</feature>
<name>A0A0L7LMP7_OPEBR</name>
<sequence>LQTQHNRQYVFIPETSGAVKLRIKAADEARIALTNGPHECSPMTEVKALTPNILNENEYVDFWIRWQNNEVSAGLKDNPAFIKYLDPNPHPITYFAVCTGSVGHWKIEVSPLLFRSMPVKPIEGGQLRWVQKTRETPLPEDALIVGYENGEALYLGRVLQEERGTMIPGKYVPSKQCLIILCGYNASWLQTYDGCIPPHAVPGGYESGKPLFIGRARVDDNLIPGKVHCSHQTCYLPYSNTEINMREYEILVIPDKLPDAVVWKPTALMRQAPTAEHAYRLFAARQRML</sequence>
<dbReference type="Pfam" id="PF12248">
    <property type="entry name" value="Methyltransf_FA"/>
    <property type="match status" value="1"/>
</dbReference>
<dbReference type="SMART" id="SM00696">
    <property type="entry name" value="DM9"/>
    <property type="match status" value="2"/>
</dbReference>
<dbReference type="Pfam" id="PF11901">
    <property type="entry name" value="DM9"/>
    <property type="match status" value="1"/>
</dbReference>
<reference evidence="2 3" key="1">
    <citation type="journal article" date="2015" name="Genome Biol. Evol.">
        <title>The genome of winter moth (Operophtera brumata) provides a genomic perspective on sexual dimorphism and phenology.</title>
        <authorList>
            <person name="Derks M.F."/>
            <person name="Smit S."/>
            <person name="Salis L."/>
            <person name="Schijlen E."/>
            <person name="Bossers A."/>
            <person name="Mateman C."/>
            <person name="Pijl A.S."/>
            <person name="de Ridder D."/>
            <person name="Groenen M.A."/>
            <person name="Visser M.E."/>
            <person name="Megens H.J."/>
        </authorList>
    </citation>
    <scope>NUCLEOTIDE SEQUENCE [LARGE SCALE GENOMIC DNA]</scope>
    <source>
        <strain evidence="2">WM2013NL</strain>
        <tissue evidence="2">Head and thorax</tissue>
    </source>
</reference>
<dbReference type="EMBL" id="JTDY01000557">
    <property type="protein sequence ID" value="KOB76685.1"/>
    <property type="molecule type" value="Genomic_DNA"/>
</dbReference>
<gene>
    <name evidence="2" type="ORF">OBRU01_04529</name>
</gene>
<dbReference type="AlphaFoldDB" id="A0A0L7LMP7"/>